<protein>
    <submittedName>
        <fullName evidence="1">Uncharacterized protein</fullName>
    </submittedName>
</protein>
<reference evidence="1 2" key="1">
    <citation type="submission" date="2021-06" db="EMBL/GenBank/DDBJ databases">
        <authorList>
            <person name="Palmer J.M."/>
        </authorList>
    </citation>
    <scope>NUCLEOTIDE SEQUENCE [LARGE SCALE GENOMIC DNA]</scope>
    <source>
        <strain evidence="1 2">XC_2019</strain>
        <tissue evidence="1">Muscle</tissue>
    </source>
</reference>
<dbReference type="EMBL" id="JAHRIN010070469">
    <property type="protein sequence ID" value="MEQ2216401.1"/>
    <property type="molecule type" value="Genomic_DNA"/>
</dbReference>
<gene>
    <name evidence="1" type="ORF">XENOCAPTIV_015694</name>
</gene>
<comment type="caution">
    <text evidence="1">The sequence shown here is derived from an EMBL/GenBank/DDBJ whole genome shotgun (WGS) entry which is preliminary data.</text>
</comment>
<organism evidence="1 2">
    <name type="scientific">Xenoophorus captivus</name>
    <dbReference type="NCBI Taxonomy" id="1517983"/>
    <lineage>
        <taxon>Eukaryota</taxon>
        <taxon>Metazoa</taxon>
        <taxon>Chordata</taxon>
        <taxon>Craniata</taxon>
        <taxon>Vertebrata</taxon>
        <taxon>Euteleostomi</taxon>
        <taxon>Actinopterygii</taxon>
        <taxon>Neopterygii</taxon>
        <taxon>Teleostei</taxon>
        <taxon>Neoteleostei</taxon>
        <taxon>Acanthomorphata</taxon>
        <taxon>Ovalentaria</taxon>
        <taxon>Atherinomorphae</taxon>
        <taxon>Cyprinodontiformes</taxon>
        <taxon>Goodeidae</taxon>
        <taxon>Xenoophorus</taxon>
    </lineage>
</organism>
<name>A0ABV0S8H6_9TELE</name>
<keyword evidence="2" id="KW-1185">Reference proteome</keyword>
<evidence type="ECO:0000313" key="2">
    <source>
        <dbReference type="Proteomes" id="UP001434883"/>
    </source>
</evidence>
<proteinExistence type="predicted"/>
<evidence type="ECO:0000313" key="1">
    <source>
        <dbReference type="EMBL" id="MEQ2216401.1"/>
    </source>
</evidence>
<sequence length="124" mass="14017">MWHFGGKFIKQSMSLYRFFQSGPWGSWCLSPAVYGGGVHPGPVSNHAHTHSHLERPISLTGMWEEAGVPGENTCIYGENMQIPCRKIPVSHQSFSYFEHDFYAAAVNFILTEHASFNSKTYFNT</sequence>
<accession>A0ABV0S8H6</accession>
<dbReference type="Proteomes" id="UP001434883">
    <property type="component" value="Unassembled WGS sequence"/>
</dbReference>